<evidence type="ECO:0000256" key="2">
    <source>
        <dbReference type="SAM" id="SignalP"/>
    </source>
</evidence>
<comment type="caution">
    <text evidence="4">The sequence shown here is derived from an EMBL/GenBank/DDBJ whole genome shotgun (WGS) entry which is preliminary data.</text>
</comment>
<keyword evidence="1 2" id="KW-0732">Signal</keyword>
<evidence type="ECO:0000313" key="4">
    <source>
        <dbReference type="EMBL" id="OCC16003.1"/>
    </source>
</evidence>
<dbReference type="InterPro" id="IPR036280">
    <property type="entry name" value="Multihaem_cyt_sf"/>
</dbReference>
<evidence type="ECO:0000259" key="3">
    <source>
        <dbReference type="Pfam" id="PF13435"/>
    </source>
</evidence>
<dbReference type="OrthoDB" id="9814800at2"/>
<organism evidence="4 5">
    <name type="scientific">Dissulfuribacter thermophilus</name>
    <dbReference type="NCBI Taxonomy" id="1156395"/>
    <lineage>
        <taxon>Bacteria</taxon>
        <taxon>Pseudomonadati</taxon>
        <taxon>Thermodesulfobacteriota</taxon>
        <taxon>Dissulfuribacteria</taxon>
        <taxon>Dissulfuribacterales</taxon>
        <taxon>Dissulfuribacteraceae</taxon>
        <taxon>Dissulfuribacter</taxon>
    </lineage>
</organism>
<dbReference type="InterPro" id="IPR023155">
    <property type="entry name" value="Cyt_c-552/4"/>
</dbReference>
<proteinExistence type="predicted"/>
<dbReference type="Gene3D" id="1.10.780.10">
    <property type="entry name" value="Hydroxylamine Oxidoreductase, Chain A, domain 1"/>
    <property type="match status" value="1"/>
</dbReference>
<dbReference type="PATRIC" id="fig|1156395.6.peg.472"/>
<dbReference type="AlphaFoldDB" id="A0A1B9F7Z5"/>
<feature type="chain" id="PRO_5008626204" evidence="2">
    <location>
        <begin position="25"/>
        <end position="499"/>
    </location>
</feature>
<name>A0A1B9F7Z5_9BACT</name>
<accession>A0A1B9F7Z5</accession>
<evidence type="ECO:0000313" key="5">
    <source>
        <dbReference type="Proteomes" id="UP000093080"/>
    </source>
</evidence>
<evidence type="ECO:0000256" key="1">
    <source>
        <dbReference type="ARBA" id="ARBA00022729"/>
    </source>
</evidence>
<feature type="domain" description="Cytochrome c-552/4" evidence="3">
    <location>
        <begin position="119"/>
        <end position="198"/>
    </location>
</feature>
<gene>
    <name evidence="4" type="ORF">DBT_0465</name>
</gene>
<dbReference type="PANTHER" id="PTHR35038:SF8">
    <property type="entry name" value="C-TYPE POLYHEME CYTOCHROME OMCC"/>
    <property type="match status" value="1"/>
</dbReference>
<dbReference type="EMBL" id="MAGO01000002">
    <property type="protein sequence ID" value="OCC16003.1"/>
    <property type="molecule type" value="Genomic_DNA"/>
</dbReference>
<dbReference type="Proteomes" id="UP000093080">
    <property type="component" value="Unassembled WGS sequence"/>
</dbReference>
<dbReference type="SUPFAM" id="SSF48695">
    <property type="entry name" value="Multiheme cytochromes"/>
    <property type="match status" value="1"/>
</dbReference>
<dbReference type="RefSeq" id="WP_067616000.1">
    <property type="nucleotide sequence ID" value="NZ_MAGO01000002.1"/>
</dbReference>
<dbReference type="PANTHER" id="PTHR35038">
    <property type="entry name" value="DISSIMILATORY SULFITE REDUCTASE SIRA"/>
    <property type="match status" value="1"/>
</dbReference>
<dbReference type="Gene3D" id="1.20.850.10">
    <property type="entry name" value="Hydroxylamine Oxidoreductase, Chain A, domain 2"/>
    <property type="match status" value="1"/>
</dbReference>
<keyword evidence="5" id="KW-1185">Reference proteome</keyword>
<protein>
    <submittedName>
        <fullName evidence="4">Multi-heme cytochrome</fullName>
    </submittedName>
</protein>
<reference evidence="4 5" key="1">
    <citation type="submission" date="2016-06" db="EMBL/GenBank/DDBJ databases">
        <title>Respiratory ammonification of nitrate coupled to the oxidation of elemental sulfur in deep-sea autotrophic thermophilic bacteria.</title>
        <authorList>
            <person name="Slobodkina G.B."/>
            <person name="Mardanov A.V."/>
            <person name="Ravin N.V."/>
            <person name="Frolova A.A."/>
            <person name="Viryasiv M.B."/>
            <person name="Chernyh N.A."/>
            <person name="Bonch-Osmolovskaya E.A."/>
            <person name="Slobodkin A.I."/>
        </authorList>
    </citation>
    <scope>NUCLEOTIDE SEQUENCE [LARGE SCALE GENOMIC DNA]</scope>
    <source>
        <strain evidence="4 5">S69</strain>
    </source>
</reference>
<dbReference type="STRING" id="1156395.DBT_0465"/>
<dbReference type="Pfam" id="PF13435">
    <property type="entry name" value="Cytochrome_C554"/>
    <property type="match status" value="2"/>
</dbReference>
<sequence>MKRHFITAILVAFSVLTLPTFVMALEVSEATQTCLECHETVTPGIVANWQKSVHAKTTVVEALKKPAISRTISTDKVPTGLGKVVIGCAECHITNAKAHKDTFEHNGYQVHIVVSPGDCAICHPQEVEQYSKNLMSMAYKNLKGNPVYQDLMNSINAIQDFHRGKVTYAKKVDDSTEADSCLFCHGTRIEVKGMQTLETDLGDMEFPILKGWPNQGVGRINPDGTHGSCSSCHPRHSFSIAVARKPYTCAECHKGPDVPAYKVYTVSKHGNIYSSYATKWNFLATPWVVGRDFSAPTCATCHISLIANKDGEVIVKRTHQMNDRSKWRIFGLIYAHAHPKSSDVTIIKNKAGLPLPTELTGEPVSAALINEKEQQKREAEMQKVCLSCHSMGWVKGHFERFDNTIKTTNQMTLTATKILVAAWEKNVAKGLAQKDSIFNEAIEKMWVEQWLFYANSTRFAAAMAGADYGVFANGRWYMSKNIQQMADWLDFKLATKKKK</sequence>
<dbReference type="Pfam" id="PF13447">
    <property type="entry name" value="Multi-haem_cyto"/>
    <property type="match status" value="1"/>
</dbReference>
<dbReference type="InterPro" id="IPR051829">
    <property type="entry name" value="Multiheme_Cytochr_ET"/>
</dbReference>
<feature type="signal peptide" evidence="2">
    <location>
        <begin position="1"/>
        <end position="24"/>
    </location>
</feature>
<feature type="domain" description="Cytochrome c-552/4" evidence="3">
    <location>
        <begin position="33"/>
        <end position="101"/>
    </location>
</feature>